<evidence type="ECO:0000313" key="2">
    <source>
        <dbReference type="Proteomes" id="UP001055811"/>
    </source>
</evidence>
<comment type="caution">
    <text evidence="1">The sequence shown here is derived from an EMBL/GenBank/DDBJ whole genome shotgun (WGS) entry which is preliminary data.</text>
</comment>
<protein>
    <submittedName>
        <fullName evidence="1">Uncharacterized protein</fullName>
    </submittedName>
</protein>
<name>A0ACB9G4D2_CICIN</name>
<dbReference type="Proteomes" id="UP001055811">
    <property type="component" value="Linkage Group LG02"/>
</dbReference>
<evidence type="ECO:0000313" key="1">
    <source>
        <dbReference type="EMBL" id="KAI3778298.1"/>
    </source>
</evidence>
<organism evidence="1 2">
    <name type="scientific">Cichorium intybus</name>
    <name type="common">Chicory</name>
    <dbReference type="NCBI Taxonomy" id="13427"/>
    <lineage>
        <taxon>Eukaryota</taxon>
        <taxon>Viridiplantae</taxon>
        <taxon>Streptophyta</taxon>
        <taxon>Embryophyta</taxon>
        <taxon>Tracheophyta</taxon>
        <taxon>Spermatophyta</taxon>
        <taxon>Magnoliopsida</taxon>
        <taxon>eudicotyledons</taxon>
        <taxon>Gunneridae</taxon>
        <taxon>Pentapetalae</taxon>
        <taxon>asterids</taxon>
        <taxon>campanulids</taxon>
        <taxon>Asterales</taxon>
        <taxon>Asteraceae</taxon>
        <taxon>Cichorioideae</taxon>
        <taxon>Cichorieae</taxon>
        <taxon>Cichoriinae</taxon>
        <taxon>Cichorium</taxon>
    </lineage>
</organism>
<dbReference type="EMBL" id="CM042010">
    <property type="protein sequence ID" value="KAI3778298.1"/>
    <property type="molecule type" value="Genomic_DNA"/>
</dbReference>
<accession>A0ACB9G4D2</accession>
<proteinExistence type="predicted"/>
<gene>
    <name evidence="1" type="ORF">L2E82_07491</name>
</gene>
<reference evidence="2" key="1">
    <citation type="journal article" date="2022" name="Mol. Ecol. Resour.">
        <title>The genomes of chicory, endive, great burdock and yacon provide insights into Asteraceae palaeo-polyploidization history and plant inulin production.</title>
        <authorList>
            <person name="Fan W."/>
            <person name="Wang S."/>
            <person name="Wang H."/>
            <person name="Wang A."/>
            <person name="Jiang F."/>
            <person name="Liu H."/>
            <person name="Zhao H."/>
            <person name="Xu D."/>
            <person name="Zhang Y."/>
        </authorList>
    </citation>
    <scope>NUCLEOTIDE SEQUENCE [LARGE SCALE GENOMIC DNA]</scope>
    <source>
        <strain evidence="2">cv. Punajuju</strain>
    </source>
</reference>
<reference evidence="1 2" key="2">
    <citation type="journal article" date="2022" name="Mol. Ecol. Resour.">
        <title>The genomes of chicory, endive, great burdock and yacon provide insights into Asteraceae paleo-polyploidization history and plant inulin production.</title>
        <authorList>
            <person name="Fan W."/>
            <person name="Wang S."/>
            <person name="Wang H."/>
            <person name="Wang A."/>
            <person name="Jiang F."/>
            <person name="Liu H."/>
            <person name="Zhao H."/>
            <person name="Xu D."/>
            <person name="Zhang Y."/>
        </authorList>
    </citation>
    <scope>NUCLEOTIDE SEQUENCE [LARGE SCALE GENOMIC DNA]</scope>
    <source>
        <strain evidence="2">cv. Punajuju</strain>
        <tissue evidence="1">Leaves</tissue>
    </source>
</reference>
<sequence>MQNESSPPDGNLSMERKGKCRRLEIYPWTTEKNAEDDCNNGNHGNLRENPSPVPNPSPSTPAIGRSRRKTITVSEFSGGEQILSCIDLQPILVI</sequence>
<keyword evidence="2" id="KW-1185">Reference proteome</keyword>